<dbReference type="InterPro" id="IPR004089">
    <property type="entry name" value="MCPsignal_dom"/>
</dbReference>
<keyword evidence="4" id="KW-1133">Transmembrane helix</keyword>
<evidence type="ECO:0000259" key="5">
    <source>
        <dbReference type="PROSITE" id="PS50111"/>
    </source>
</evidence>
<dbReference type="CDD" id="cd11386">
    <property type="entry name" value="MCP_signal"/>
    <property type="match status" value="1"/>
</dbReference>
<name>A0ABW3WHY1_9RHOO</name>
<dbReference type="SUPFAM" id="SSF58104">
    <property type="entry name" value="Methyl-accepting chemotaxis protein (MCP) signaling domain"/>
    <property type="match status" value="1"/>
</dbReference>
<dbReference type="PROSITE" id="PS50885">
    <property type="entry name" value="HAMP"/>
    <property type="match status" value="1"/>
</dbReference>
<dbReference type="Pfam" id="PF22673">
    <property type="entry name" value="MCP-like_PDC_1"/>
    <property type="match status" value="1"/>
</dbReference>
<keyword evidence="4" id="KW-0812">Transmembrane</keyword>
<gene>
    <name evidence="7" type="ORF">ACFQ4M_17770</name>
</gene>
<dbReference type="CDD" id="cd06225">
    <property type="entry name" value="HAMP"/>
    <property type="match status" value="1"/>
</dbReference>
<reference evidence="8" key="1">
    <citation type="journal article" date="2019" name="Int. J. Syst. Evol. Microbiol.">
        <title>The Global Catalogue of Microorganisms (GCM) 10K type strain sequencing project: providing services to taxonomists for standard genome sequencing and annotation.</title>
        <authorList>
            <consortium name="The Broad Institute Genomics Platform"/>
            <consortium name="The Broad Institute Genome Sequencing Center for Infectious Disease"/>
            <person name="Wu L."/>
            <person name="Ma J."/>
        </authorList>
    </citation>
    <scope>NUCLEOTIDE SEQUENCE [LARGE SCALE GENOMIC DNA]</scope>
    <source>
        <strain evidence="8">CCUG 48884</strain>
    </source>
</reference>
<sequence length="666" mass="70587">MPGMLSSLRAKLLTATLAVVATGFTVTIGVMSYQSYNAVLEQGDIRAKRTAELAAKTVSQHLDHSMTTALGLRHVLEGLRSHGATDRDAVNAILRRLLDGNPALLGLFTGWEPDAFDGDDEQFANTPGHDASGRLVPYWNRGDGSLAVEPLVDYDQAGAGDYYQTPKRTGQAFVSDPYEYEVGGRKMLIASLVHPIMVGGRFHGIAGADIALDAMGQWLGGIKPFGVGHVTVLSQSGTIVYGPDRSAVGKMASTLPAAALNALARGEEYRWLDDAGISHFLERIDIKGAERAWGAIVSVPQQVITASADQLLRTAIMLGLLSLALTAGVIFTLLTALTRPLNQLAGAMEELAGGEGDLTRRLDIRSNDELGRVAGSVNAFLSTLQRMFVEVRDQSTTLEHGLRTVTQATQQVASSSRTLAGTSSSNAATVEQVTVSIGHIAEHAREADETMLHTSAVSRRSAAAVGAMEQQMQGIGSTMEGLAASLSGLEQRSEQIAGVAQVIRDIADQTNLLALNAAIEAARAGEQGRGFAVVADEVRKLAERTGSATLEIRATIESIRNETQAAVDGMKQARKAVDLGMVKAHEVAGEIGSIETQMDQAAGRVREIAEATQEQSAAATQLAQSIEEASLMVQTTDEAIQDASNTIDELGQTAERLGKLVGRFRL</sequence>
<proteinExistence type="inferred from homology"/>
<comment type="similarity">
    <text evidence="2">Belongs to the methyl-accepting chemotaxis (MCP) protein family.</text>
</comment>
<dbReference type="PRINTS" id="PR00260">
    <property type="entry name" value="CHEMTRNSDUCR"/>
</dbReference>
<feature type="domain" description="HAMP" evidence="6">
    <location>
        <begin position="335"/>
        <end position="389"/>
    </location>
</feature>
<dbReference type="PANTHER" id="PTHR32089">
    <property type="entry name" value="METHYL-ACCEPTING CHEMOTAXIS PROTEIN MCPB"/>
    <property type="match status" value="1"/>
</dbReference>
<dbReference type="RefSeq" id="WP_277834937.1">
    <property type="nucleotide sequence ID" value="NZ_JARQZE010000018.1"/>
</dbReference>
<keyword evidence="4" id="KW-0472">Membrane</keyword>
<dbReference type="Proteomes" id="UP001597158">
    <property type="component" value="Unassembled WGS sequence"/>
</dbReference>
<organism evidence="7 8">
    <name type="scientific">Thauera mechernichensis</name>
    <dbReference type="NCBI Taxonomy" id="82788"/>
    <lineage>
        <taxon>Bacteria</taxon>
        <taxon>Pseudomonadati</taxon>
        <taxon>Pseudomonadota</taxon>
        <taxon>Betaproteobacteria</taxon>
        <taxon>Rhodocyclales</taxon>
        <taxon>Zoogloeaceae</taxon>
        <taxon>Thauera</taxon>
    </lineage>
</organism>
<evidence type="ECO:0000259" key="6">
    <source>
        <dbReference type="PROSITE" id="PS50885"/>
    </source>
</evidence>
<dbReference type="Gene3D" id="1.10.287.950">
    <property type="entry name" value="Methyl-accepting chemotaxis protein"/>
    <property type="match status" value="1"/>
</dbReference>
<evidence type="ECO:0000256" key="1">
    <source>
        <dbReference type="ARBA" id="ARBA00023224"/>
    </source>
</evidence>
<dbReference type="Pfam" id="PF00015">
    <property type="entry name" value="MCPsignal"/>
    <property type="match status" value="1"/>
</dbReference>
<keyword evidence="1 3" id="KW-0807">Transducer</keyword>
<evidence type="ECO:0000256" key="2">
    <source>
        <dbReference type="ARBA" id="ARBA00029447"/>
    </source>
</evidence>
<keyword evidence="8" id="KW-1185">Reference proteome</keyword>
<dbReference type="CDD" id="cd12913">
    <property type="entry name" value="PDC1_MCP_like"/>
    <property type="match status" value="1"/>
</dbReference>
<feature type="domain" description="Methyl-accepting transducer" evidence="5">
    <location>
        <begin position="394"/>
        <end position="630"/>
    </location>
</feature>
<dbReference type="SMART" id="SM00304">
    <property type="entry name" value="HAMP"/>
    <property type="match status" value="1"/>
</dbReference>
<evidence type="ECO:0000256" key="4">
    <source>
        <dbReference type="SAM" id="Phobius"/>
    </source>
</evidence>
<evidence type="ECO:0000313" key="7">
    <source>
        <dbReference type="EMBL" id="MFD1265424.1"/>
    </source>
</evidence>
<comment type="caution">
    <text evidence="7">The sequence shown here is derived from an EMBL/GenBank/DDBJ whole genome shotgun (WGS) entry which is preliminary data.</text>
</comment>
<evidence type="ECO:0000256" key="3">
    <source>
        <dbReference type="PROSITE-ProRule" id="PRU00284"/>
    </source>
</evidence>
<protein>
    <submittedName>
        <fullName evidence="7">Methyl-accepting chemotaxis protein</fullName>
    </submittedName>
</protein>
<accession>A0ABW3WHY1</accession>
<dbReference type="Gene3D" id="3.30.450.20">
    <property type="entry name" value="PAS domain"/>
    <property type="match status" value="1"/>
</dbReference>
<dbReference type="SMART" id="SM00283">
    <property type="entry name" value="MA"/>
    <property type="match status" value="1"/>
</dbReference>
<dbReference type="Pfam" id="PF00672">
    <property type="entry name" value="HAMP"/>
    <property type="match status" value="1"/>
</dbReference>
<dbReference type="EMBL" id="JBHTMC010000033">
    <property type="protein sequence ID" value="MFD1265424.1"/>
    <property type="molecule type" value="Genomic_DNA"/>
</dbReference>
<dbReference type="InterPro" id="IPR004090">
    <property type="entry name" value="Chemotax_Me-accpt_rcpt"/>
</dbReference>
<dbReference type="PANTHER" id="PTHR32089:SF112">
    <property type="entry name" value="LYSOZYME-LIKE PROTEIN-RELATED"/>
    <property type="match status" value="1"/>
</dbReference>
<dbReference type="PROSITE" id="PS50111">
    <property type="entry name" value="CHEMOTAXIS_TRANSDUC_2"/>
    <property type="match status" value="1"/>
</dbReference>
<feature type="transmembrane region" description="Helical" evidence="4">
    <location>
        <begin position="315"/>
        <end position="338"/>
    </location>
</feature>
<evidence type="ECO:0000313" key="8">
    <source>
        <dbReference type="Proteomes" id="UP001597158"/>
    </source>
</evidence>
<feature type="transmembrane region" description="Helical" evidence="4">
    <location>
        <begin position="12"/>
        <end position="33"/>
    </location>
</feature>
<dbReference type="InterPro" id="IPR003660">
    <property type="entry name" value="HAMP_dom"/>
</dbReference>